<accession>A0A1H4D7L4</accession>
<evidence type="ECO:0000256" key="7">
    <source>
        <dbReference type="ARBA" id="ARBA00023136"/>
    </source>
</evidence>
<dbReference type="GO" id="GO:0015740">
    <property type="term" value="P:C4-dicarboxylate transport"/>
    <property type="evidence" value="ECO:0007669"/>
    <property type="project" value="TreeGrafter"/>
</dbReference>
<evidence type="ECO:0000313" key="12">
    <source>
        <dbReference type="Proteomes" id="UP000198703"/>
    </source>
</evidence>
<keyword evidence="7 9" id="KW-0472">Membrane</keyword>
<evidence type="ECO:0000256" key="6">
    <source>
        <dbReference type="ARBA" id="ARBA00022989"/>
    </source>
</evidence>
<evidence type="ECO:0000256" key="9">
    <source>
        <dbReference type="RuleBase" id="RU369079"/>
    </source>
</evidence>
<keyword evidence="12" id="KW-1185">Reference proteome</keyword>
<evidence type="ECO:0000256" key="8">
    <source>
        <dbReference type="ARBA" id="ARBA00038436"/>
    </source>
</evidence>
<evidence type="ECO:0000256" key="1">
    <source>
        <dbReference type="ARBA" id="ARBA00004429"/>
    </source>
</evidence>
<evidence type="ECO:0000256" key="5">
    <source>
        <dbReference type="ARBA" id="ARBA00022692"/>
    </source>
</evidence>
<evidence type="ECO:0000256" key="3">
    <source>
        <dbReference type="ARBA" id="ARBA00022475"/>
    </source>
</evidence>
<dbReference type="GO" id="GO:0005886">
    <property type="term" value="C:plasma membrane"/>
    <property type="evidence" value="ECO:0007669"/>
    <property type="project" value="UniProtKB-SubCell"/>
</dbReference>
<comment type="subcellular location">
    <subcellularLocation>
        <location evidence="1 9">Cell inner membrane</location>
        <topology evidence="1 9">Multi-pass membrane protein</topology>
    </subcellularLocation>
</comment>
<dbReference type="GO" id="GO:0022857">
    <property type="term" value="F:transmembrane transporter activity"/>
    <property type="evidence" value="ECO:0007669"/>
    <property type="project" value="UniProtKB-UniRule"/>
</dbReference>
<feature type="transmembrane region" description="Helical" evidence="9">
    <location>
        <begin position="66"/>
        <end position="88"/>
    </location>
</feature>
<dbReference type="Pfam" id="PF04290">
    <property type="entry name" value="DctQ"/>
    <property type="match status" value="1"/>
</dbReference>
<keyword evidence="3" id="KW-1003">Cell membrane</keyword>
<keyword evidence="4 9" id="KW-0997">Cell inner membrane</keyword>
<keyword evidence="6 9" id="KW-1133">Transmembrane helix</keyword>
<comment type="subunit">
    <text evidence="9">The complex comprises the extracytoplasmic solute receptor protein and the two transmembrane proteins.</text>
</comment>
<dbReference type="AlphaFoldDB" id="A0A1H4D7L4"/>
<comment type="function">
    <text evidence="9">Part of the tripartite ATP-independent periplasmic (TRAP) transport system.</text>
</comment>
<dbReference type="OrthoDB" id="9791324at2"/>
<dbReference type="EMBL" id="FNQM01000009">
    <property type="protein sequence ID" value="SEA68714.1"/>
    <property type="molecule type" value="Genomic_DNA"/>
</dbReference>
<dbReference type="PANTHER" id="PTHR35011:SF2">
    <property type="entry name" value="2,3-DIKETO-L-GULONATE TRAP TRANSPORTER SMALL PERMEASE PROTEIN YIAM"/>
    <property type="match status" value="1"/>
</dbReference>
<evidence type="ECO:0000256" key="4">
    <source>
        <dbReference type="ARBA" id="ARBA00022519"/>
    </source>
</evidence>
<dbReference type="InterPro" id="IPR055348">
    <property type="entry name" value="DctQ"/>
</dbReference>
<name>A0A1H4D7L4_9RHOB</name>
<proteinExistence type="inferred from homology"/>
<keyword evidence="2 9" id="KW-0813">Transport</keyword>
<dbReference type="PANTHER" id="PTHR35011">
    <property type="entry name" value="2,3-DIKETO-L-GULONATE TRAP TRANSPORTER SMALL PERMEASE PROTEIN YIAM"/>
    <property type="match status" value="1"/>
</dbReference>
<feature type="transmembrane region" description="Helical" evidence="9">
    <location>
        <begin position="37"/>
        <end position="60"/>
    </location>
</feature>
<reference evidence="11 12" key="1">
    <citation type="submission" date="2016-10" db="EMBL/GenBank/DDBJ databases">
        <authorList>
            <person name="de Groot N.N."/>
        </authorList>
    </citation>
    <scope>NUCLEOTIDE SEQUENCE [LARGE SCALE GENOMIC DNA]</scope>
    <source>
        <strain evidence="11 12">DSM 15345</strain>
    </source>
</reference>
<feature type="transmembrane region" description="Helical" evidence="9">
    <location>
        <begin position="109"/>
        <end position="129"/>
    </location>
</feature>
<protein>
    <recommendedName>
        <fullName evidence="9">TRAP transporter small permease protein</fullName>
    </recommendedName>
</protein>
<dbReference type="STRING" id="89524.SAMN05444370_10985"/>
<sequence>MGQEDREAPRGDARGARSPLLRLSDGAVGLLDWSGRLIAVSCLGVMFAALLTNVVLRYAFGSGIAWAYEIHALLLPWLVAGGVVIAAARGRNITVTLVPELAGAGTARLLAIAAQLAVLAICLGVLQSSRPILKAAQFQTLSTLGVRQIWGYASLVYAFGGMGVIAALTALRLVAGGDAPLRDPARASLS</sequence>
<feature type="domain" description="Tripartite ATP-independent periplasmic transporters DctQ component" evidence="10">
    <location>
        <begin position="46"/>
        <end position="175"/>
    </location>
</feature>
<dbReference type="InterPro" id="IPR007387">
    <property type="entry name" value="TRAP_DctQ"/>
</dbReference>
<feature type="transmembrane region" description="Helical" evidence="9">
    <location>
        <begin position="149"/>
        <end position="174"/>
    </location>
</feature>
<gene>
    <name evidence="11" type="ORF">SAMN05444370_10985</name>
</gene>
<keyword evidence="5 9" id="KW-0812">Transmembrane</keyword>
<comment type="similarity">
    <text evidence="8 9">Belongs to the TRAP transporter small permease family.</text>
</comment>
<evidence type="ECO:0000313" key="11">
    <source>
        <dbReference type="EMBL" id="SEA68714.1"/>
    </source>
</evidence>
<organism evidence="11 12">
    <name type="scientific">Rubrimonas cliftonensis</name>
    <dbReference type="NCBI Taxonomy" id="89524"/>
    <lineage>
        <taxon>Bacteria</taxon>
        <taxon>Pseudomonadati</taxon>
        <taxon>Pseudomonadota</taxon>
        <taxon>Alphaproteobacteria</taxon>
        <taxon>Rhodobacterales</taxon>
        <taxon>Paracoccaceae</taxon>
        <taxon>Rubrimonas</taxon>
    </lineage>
</organism>
<dbReference type="Proteomes" id="UP000198703">
    <property type="component" value="Unassembled WGS sequence"/>
</dbReference>
<evidence type="ECO:0000256" key="2">
    <source>
        <dbReference type="ARBA" id="ARBA00022448"/>
    </source>
</evidence>
<evidence type="ECO:0000259" key="10">
    <source>
        <dbReference type="Pfam" id="PF04290"/>
    </source>
</evidence>